<evidence type="ECO:0000256" key="4">
    <source>
        <dbReference type="SAM" id="MobiDB-lite"/>
    </source>
</evidence>
<gene>
    <name evidence="7" type="primary">MAK10</name>
    <name evidence="7" type="ORF">LPJ64_004922</name>
</gene>
<accession>A0A9W8CIK3</accession>
<dbReference type="GO" id="GO:0031417">
    <property type="term" value="C:NatC complex"/>
    <property type="evidence" value="ECO:0007669"/>
    <property type="project" value="InterPro"/>
</dbReference>
<comment type="similarity">
    <text evidence="2">Belongs to the MAK10 family.</text>
</comment>
<evidence type="ECO:0000256" key="3">
    <source>
        <dbReference type="ARBA" id="ARBA00022490"/>
    </source>
</evidence>
<evidence type="ECO:0000313" key="8">
    <source>
        <dbReference type="Proteomes" id="UP001145021"/>
    </source>
</evidence>
<sequence>MSRLEDDQQRHTRSSSLVSRDTHGNEWLDITELMTLGTSELQVGELLKPESMTLYTALTSMEVMEPRLDMGMLTEEDKIEISKWDLDRVLTLREVLWITEKLFYCEMTWHNSASLLQTLYMCNYFTVQEVPPLVGCRRAENCGRDVVLFPMIFALGACCLQVWMEYLKENVYAEEDVHFGSQPVEFFRQFSHSQVVDMLDTARLYLKETQETCDDPREQAAAAVLLDYLEMRVVWLKSLVYLSVDYLTEDPGALDRSSECLKELQTKHKEFLLKPVDPELAVAVAGCFDPKCMRKYPSMAPVKPRPLLTHQQSHQAFDALIKGLSLIHPLLQAESVEELINFFADFANRQPTPLPFVRSLVVSVFLTNDSVLLRHSPVAFIKRAIREISGPYVWDVLECIEREPMQFASRSKRFAQMLGQDPMMALSRVDGFCQEAARNLMDWFRTMCQNAPRQRRISLKYLASWDVLQGDAEELDAWFYVVSCGPESRQPEEESLNPAFNPFWFSSWTYHMKLLLMENGLQAGVRLDLYLDYELPLIYGYSAQILQSHFDHLRRMQTMIASKAGQNSLFVGKPQADLHVGWVRRRVGDSACLQHLARWLVFIETQCQLATALWLVSHACDRLGITRAPWARRRLQGASLEVLEFCQKQESLESQAVRFALRFRSFSRLNSPTPLTFAGWMTTVGQLDESSASELFVHASRTLGKARKTLDEQCGNLIQSDSGGWQTKYQELRYVAVANAVALAKLQAAPAAMQCSALKVPGSQALVFRQMLVEMQLGELKNQADKNQATLSKSKAKREKKKKKRRAAKQEQEEQEQDAKSSMAAEWLAATDSLGASVAWSCCETSPHAPKWHQFSFAITKDNSGQGN</sequence>
<feature type="domain" description="NAA35-like TPR repeats" evidence="6">
    <location>
        <begin position="331"/>
        <end position="749"/>
    </location>
</feature>
<comment type="caution">
    <text evidence="7">The sequence shown here is derived from an EMBL/GenBank/DDBJ whole genome shotgun (WGS) entry which is preliminary data.</text>
</comment>
<evidence type="ECO:0000259" key="5">
    <source>
        <dbReference type="Pfam" id="PF04112"/>
    </source>
</evidence>
<feature type="domain" description="NAA35-like N-terminal" evidence="5">
    <location>
        <begin position="44"/>
        <end position="196"/>
    </location>
</feature>
<evidence type="ECO:0000259" key="6">
    <source>
        <dbReference type="Pfam" id="PF25789"/>
    </source>
</evidence>
<keyword evidence="8" id="KW-1185">Reference proteome</keyword>
<feature type="compositionally biased region" description="Basic residues" evidence="4">
    <location>
        <begin position="794"/>
        <end position="807"/>
    </location>
</feature>
<evidence type="ECO:0000256" key="2">
    <source>
        <dbReference type="ARBA" id="ARBA00006289"/>
    </source>
</evidence>
<evidence type="ECO:0000256" key="1">
    <source>
        <dbReference type="ARBA" id="ARBA00004496"/>
    </source>
</evidence>
<dbReference type="InterPro" id="IPR007244">
    <property type="entry name" value="Naa35_N"/>
</dbReference>
<dbReference type="Pfam" id="PF04112">
    <property type="entry name" value="Mak10"/>
    <property type="match status" value="1"/>
</dbReference>
<dbReference type="InterPro" id="IPR057982">
    <property type="entry name" value="TPR_NAA35"/>
</dbReference>
<dbReference type="InterPro" id="IPR057983">
    <property type="entry name" value="NAA35-like_N"/>
</dbReference>
<dbReference type="AlphaFoldDB" id="A0A9W8CIK3"/>
<dbReference type="PANTHER" id="PTHR21373">
    <property type="entry name" value="GLUCOSE REPRESSIBLE PROTEIN MAK10"/>
    <property type="match status" value="1"/>
</dbReference>
<organism evidence="7 8">
    <name type="scientific">Coemansia asiatica</name>
    <dbReference type="NCBI Taxonomy" id="1052880"/>
    <lineage>
        <taxon>Eukaryota</taxon>
        <taxon>Fungi</taxon>
        <taxon>Fungi incertae sedis</taxon>
        <taxon>Zoopagomycota</taxon>
        <taxon>Kickxellomycotina</taxon>
        <taxon>Kickxellomycetes</taxon>
        <taxon>Kickxellales</taxon>
        <taxon>Kickxellaceae</taxon>
        <taxon>Coemansia</taxon>
    </lineage>
</organism>
<name>A0A9W8CIK3_9FUNG</name>
<dbReference type="Pfam" id="PF25789">
    <property type="entry name" value="TPR_NAA35"/>
    <property type="match status" value="1"/>
</dbReference>
<protein>
    <submittedName>
        <fullName evidence="7">N-alpha-acetyltransferase, non-catalitic subunit</fullName>
    </submittedName>
</protein>
<evidence type="ECO:0000313" key="7">
    <source>
        <dbReference type="EMBL" id="KAJ1643302.1"/>
    </source>
</evidence>
<dbReference type="PANTHER" id="PTHR21373:SF0">
    <property type="entry name" value="N-ALPHA-ACETYLTRANSFERASE 35, NATC AUXILIARY SUBUNIT"/>
    <property type="match status" value="1"/>
</dbReference>
<dbReference type="EMBL" id="JANBOH010000271">
    <property type="protein sequence ID" value="KAJ1643302.1"/>
    <property type="molecule type" value="Genomic_DNA"/>
</dbReference>
<keyword evidence="3" id="KW-0963">Cytoplasm</keyword>
<reference evidence="7" key="1">
    <citation type="submission" date="2022-07" db="EMBL/GenBank/DDBJ databases">
        <title>Phylogenomic reconstructions and comparative analyses of Kickxellomycotina fungi.</title>
        <authorList>
            <person name="Reynolds N.K."/>
            <person name="Stajich J.E."/>
            <person name="Barry K."/>
            <person name="Grigoriev I.V."/>
            <person name="Crous P."/>
            <person name="Smith M.E."/>
        </authorList>
    </citation>
    <scope>NUCLEOTIDE SEQUENCE</scope>
    <source>
        <strain evidence="7">NBRC 105413</strain>
    </source>
</reference>
<proteinExistence type="inferred from homology"/>
<dbReference type="Proteomes" id="UP001145021">
    <property type="component" value="Unassembled WGS sequence"/>
</dbReference>
<feature type="region of interest" description="Disordered" evidence="4">
    <location>
        <begin position="783"/>
        <end position="824"/>
    </location>
</feature>
<comment type="subcellular location">
    <subcellularLocation>
        <location evidence="1">Cytoplasm</location>
    </subcellularLocation>
</comment>